<dbReference type="SUPFAM" id="SSF51556">
    <property type="entry name" value="Metallo-dependent hydrolases"/>
    <property type="match status" value="1"/>
</dbReference>
<dbReference type="Gene3D" id="3.20.20.140">
    <property type="entry name" value="Metal-dependent hydrolases"/>
    <property type="match status" value="1"/>
</dbReference>
<comment type="caution">
    <text evidence="3">The sequence shown here is derived from an EMBL/GenBank/DDBJ whole genome shotgun (WGS) entry which is preliminary data.</text>
</comment>
<reference evidence="4" key="1">
    <citation type="journal article" date="2019" name="Int. J. Syst. Evol. Microbiol.">
        <title>The Global Catalogue of Microorganisms (GCM) 10K type strain sequencing project: providing services to taxonomists for standard genome sequencing and annotation.</title>
        <authorList>
            <consortium name="The Broad Institute Genomics Platform"/>
            <consortium name="The Broad Institute Genome Sequencing Center for Infectious Disease"/>
            <person name="Wu L."/>
            <person name="Ma J."/>
        </authorList>
    </citation>
    <scope>NUCLEOTIDE SEQUENCE [LARGE SCALE GENOMIC DNA]</scope>
    <source>
        <strain evidence="4">JCM 15481</strain>
    </source>
</reference>
<accession>A0ABP5K6X6</accession>
<dbReference type="RefSeq" id="WP_344290956.1">
    <property type="nucleotide sequence ID" value="NZ_BAAAPF010000111.1"/>
</dbReference>
<feature type="signal peptide" evidence="1">
    <location>
        <begin position="1"/>
        <end position="32"/>
    </location>
</feature>
<dbReference type="EMBL" id="BAAAPF010000111">
    <property type="protein sequence ID" value="GAA2128142.1"/>
    <property type="molecule type" value="Genomic_DNA"/>
</dbReference>
<sequence>MPYVMTRKAAVTATTWLAAAVLGPAAGSAASATEQDCFDRRTGPYTSVVDAHLHFRPFGGEAVPFRELVGYLKRTGVRHAGVFGIGQKLPVDSPCTYYLDCPGTPVLPSLKNDFVNAENVVEHKQDDVDLALSMTYPDLAEPEGVMDGMRLLDKEFPGMFQWMGEVNLIKQALLPNHHEPADEEDIEEWAPFMDELRRRGMPITIHSDLGNDREPTRYLPLMERVLELYPQNKIVWAHMGLSKELSTMEPDAHIALLRRLLDRHPNLTLDLSWRVLEDMYFGQPGVREKYAALFDAYPEQAVPGTDFVASRDKDFGVYKEELEVTSRINKALGDEAFRRIALGQNYFDLLGIKERAPEVCEV</sequence>
<name>A0ABP5K6X6_9ACTN</name>
<feature type="chain" id="PRO_5046810173" description="Amidohydrolase-related domain-containing protein" evidence="1">
    <location>
        <begin position="33"/>
        <end position="362"/>
    </location>
</feature>
<protein>
    <recommendedName>
        <fullName evidence="2">Amidohydrolase-related domain-containing protein</fullName>
    </recommendedName>
</protein>
<feature type="domain" description="Amidohydrolase-related" evidence="2">
    <location>
        <begin position="121"/>
        <end position="314"/>
    </location>
</feature>
<evidence type="ECO:0000313" key="3">
    <source>
        <dbReference type="EMBL" id="GAA2128142.1"/>
    </source>
</evidence>
<keyword evidence="1" id="KW-0732">Signal</keyword>
<dbReference type="Pfam" id="PF04909">
    <property type="entry name" value="Amidohydro_2"/>
    <property type="match status" value="1"/>
</dbReference>
<proteinExistence type="predicted"/>
<organism evidence="3 4">
    <name type="scientific">Streptomyces synnematoformans</name>
    <dbReference type="NCBI Taxonomy" id="415721"/>
    <lineage>
        <taxon>Bacteria</taxon>
        <taxon>Bacillati</taxon>
        <taxon>Actinomycetota</taxon>
        <taxon>Actinomycetes</taxon>
        <taxon>Kitasatosporales</taxon>
        <taxon>Streptomycetaceae</taxon>
        <taxon>Streptomyces</taxon>
    </lineage>
</organism>
<evidence type="ECO:0000313" key="4">
    <source>
        <dbReference type="Proteomes" id="UP001500443"/>
    </source>
</evidence>
<dbReference type="InterPro" id="IPR006680">
    <property type="entry name" value="Amidohydro-rel"/>
</dbReference>
<dbReference type="Proteomes" id="UP001500443">
    <property type="component" value="Unassembled WGS sequence"/>
</dbReference>
<evidence type="ECO:0000256" key="1">
    <source>
        <dbReference type="SAM" id="SignalP"/>
    </source>
</evidence>
<keyword evidence="4" id="KW-1185">Reference proteome</keyword>
<gene>
    <name evidence="3" type="ORF">GCM10009802_35230</name>
</gene>
<dbReference type="InterPro" id="IPR032466">
    <property type="entry name" value="Metal_Hydrolase"/>
</dbReference>
<evidence type="ECO:0000259" key="2">
    <source>
        <dbReference type="Pfam" id="PF04909"/>
    </source>
</evidence>